<dbReference type="EC" id="2.3.1.225" evidence="10"/>
<evidence type="ECO:0000256" key="5">
    <source>
        <dbReference type="ARBA" id="ARBA00023136"/>
    </source>
</evidence>
<keyword evidence="8 10" id="KW-0012">Acyltransferase</keyword>
<dbReference type="PROSITE" id="PS50216">
    <property type="entry name" value="DHHC"/>
    <property type="match status" value="1"/>
</dbReference>
<keyword evidence="4 10" id="KW-1133">Transmembrane helix</keyword>
<dbReference type="InterPro" id="IPR039859">
    <property type="entry name" value="PFA4/ZDH16/20/ERF2-like"/>
</dbReference>
<sequence length="195" mass="22698">MKILRSHGKVKIFCNCIFIGPDFLLLILTDILFLGPSILFVIFIFGKNGVILSTISIIFIFLITFLIHCTAFSDPGFLLKQKRKHRKTKKSKNGYKFCKTCKIVRPPRSKHCRYCDNCVLLFDHHCPWLGTCVALRNYRIFFILVSVSNFFAFYVFVQSVVFLSSKTVLNKKIDFFDVIRTEPIIYPFITKLAEF</sequence>
<dbReference type="Proteomes" id="UP001439008">
    <property type="component" value="Unassembled WGS sequence"/>
</dbReference>
<evidence type="ECO:0000256" key="7">
    <source>
        <dbReference type="ARBA" id="ARBA00023288"/>
    </source>
</evidence>
<keyword evidence="13" id="KW-1185">Reference proteome</keyword>
<organism evidence="12 13">
    <name type="scientific">Bonamia ostreae</name>
    <dbReference type="NCBI Taxonomy" id="126728"/>
    <lineage>
        <taxon>Eukaryota</taxon>
        <taxon>Sar</taxon>
        <taxon>Rhizaria</taxon>
        <taxon>Endomyxa</taxon>
        <taxon>Ascetosporea</taxon>
        <taxon>Haplosporida</taxon>
        <taxon>Bonamia</taxon>
    </lineage>
</organism>
<dbReference type="PANTHER" id="PTHR22883:SF43">
    <property type="entry name" value="PALMITOYLTRANSFERASE APP"/>
    <property type="match status" value="1"/>
</dbReference>
<comment type="subcellular location">
    <subcellularLocation>
        <location evidence="1">Endomembrane system</location>
        <topology evidence="1">Multi-pass membrane protein</topology>
    </subcellularLocation>
</comment>
<dbReference type="EMBL" id="JBDODL010000341">
    <property type="protein sequence ID" value="MES1919615.1"/>
    <property type="molecule type" value="Genomic_DNA"/>
</dbReference>
<accession>A0ABV2AIV1</accession>
<evidence type="ECO:0000256" key="1">
    <source>
        <dbReference type="ARBA" id="ARBA00004127"/>
    </source>
</evidence>
<evidence type="ECO:0000313" key="13">
    <source>
        <dbReference type="Proteomes" id="UP001439008"/>
    </source>
</evidence>
<feature type="transmembrane region" description="Helical" evidence="10">
    <location>
        <begin position="140"/>
        <end position="163"/>
    </location>
</feature>
<evidence type="ECO:0000256" key="2">
    <source>
        <dbReference type="ARBA" id="ARBA00022679"/>
    </source>
</evidence>
<evidence type="ECO:0000256" key="8">
    <source>
        <dbReference type="ARBA" id="ARBA00023315"/>
    </source>
</evidence>
<keyword evidence="7" id="KW-0449">Lipoprotein</keyword>
<dbReference type="InterPro" id="IPR001594">
    <property type="entry name" value="Palmitoyltrfase_DHHC"/>
</dbReference>
<protein>
    <recommendedName>
        <fullName evidence="10">Palmitoyltransferase</fullName>
        <ecNumber evidence="10">2.3.1.225</ecNumber>
    </recommendedName>
</protein>
<keyword evidence="2 10" id="KW-0808">Transferase</keyword>
<keyword evidence="5 10" id="KW-0472">Membrane</keyword>
<evidence type="ECO:0000256" key="3">
    <source>
        <dbReference type="ARBA" id="ARBA00022692"/>
    </source>
</evidence>
<feature type="transmembrane region" description="Helical" evidence="10">
    <location>
        <begin position="51"/>
        <end position="79"/>
    </location>
</feature>
<reference evidence="12 13" key="1">
    <citation type="journal article" date="2024" name="BMC Biol.">
        <title>Comparative genomics of Ascetosporea gives new insight into the evolutionary basis for animal parasitism in Rhizaria.</title>
        <authorList>
            <person name="Hiltunen Thoren M."/>
            <person name="Onut-Brannstrom I."/>
            <person name="Alfjorden A."/>
            <person name="Peckova H."/>
            <person name="Swords F."/>
            <person name="Hooper C."/>
            <person name="Holzer A.S."/>
            <person name="Bass D."/>
            <person name="Burki F."/>
        </authorList>
    </citation>
    <scope>NUCLEOTIDE SEQUENCE [LARGE SCALE GENOMIC DNA]</scope>
    <source>
        <strain evidence="12">20-A016</strain>
    </source>
</reference>
<feature type="transmembrane region" description="Helical" evidence="10">
    <location>
        <begin position="12"/>
        <end position="45"/>
    </location>
</feature>
<comment type="similarity">
    <text evidence="10">Belongs to the DHHC palmitoyltransferase family.</text>
</comment>
<evidence type="ECO:0000256" key="9">
    <source>
        <dbReference type="ARBA" id="ARBA00048048"/>
    </source>
</evidence>
<gene>
    <name evidence="12" type="ORF">MHBO_005293</name>
</gene>
<dbReference type="PANTHER" id="PTHR22883">
    <property type="entry name" value="ZINC FINGER DHHC DOMAIN CONTAINING PROTEIN"/>
    <property type="match status" value="1"/>
</dbReference>
<keyword evidence="6" id="KW-0564">Palmitate</keyword>
<dbReference type="Pfam" id="PF01529">
    <property type="entry name" value="DHHC"/>
    <property type="match status" value="1"/>
</dbReference>
<proteinExistence type="inferred from homology"/>
<name>A0ABV2AIV1_9EUKA</name>
<comment type="domain">
    <text evidence="10">The DHHC domain is required for palmitoyltransferase activity.</text>
</comment>
<evidence type="ECO:0000256" key="4">
    <source>
        <dbReference type="ARBA" id="ARBA00022989"/>
    </source>
</evidence>
<keyword evidence="3 10" id="KW-0812">Transmembrane</keyword>
<comment type="catalytic activity">
    <reaction evidence="9 10">
        <text>L-cysteinyl-[protein] + hexadecanoyl-CoA = S-hexadecanoyl-L-cysteinyl-[protein] + CoA</text>
        <dbReference type="Rhea" id="RHEA:36683"/>
        <dbReference type="Rhea" id="RHEA-COMP:10131"/>
        <dbReference type="Rhea" id="RHEA-COMP:11032"/>
        <dbReference type="ChEBI" id="CHEBI:29950"/>
        <dbReference type="ChEBI" id="CHEBI:57287"/>
        <dbReference type="ChEBI" id="CHEBI:57379"/>
        <dbReference type="ChEBI" id="CHEBI:74151"/>
        <dbReference type="EC" id="2.3.1.225"/>
    </reaction>
</comment>
<feature type="domain" description="Palmitoyltransferase DHHC" evidence="11">
    <location>
        <begin position="93"/>
        <end position="181"/>
    </location>
</feature>
<evidence type="ECO:0000313" key="12">
    <source>
        <dbReference type="EMBL" id="MES1919615.1"/>
    </source>
</evidence>
<comment type="caution">
    <text evidence="12">The sequence shown here is derived from an EMBL/GenBank/DDBJ whole genome shotgun (WGS) entry which is preliminary data.</text>
</comment>
<evidence type="ECO:0000256" key="6">
    <source>
        <dbReference type="ARBA" id="ARBA00023139"/>
    </source>
</evidence>
<evidence type="ECO:0000256" key="10">
    <source>
        <dbReference type="RuleBase" id="RU079119"/>
    </source>
</evidence>
<evidence type="ECO:0000259" key="11">
    <source>
        <dbReference type="Pfam" id="PF01529"/>
    </source>
</evidence>